<dbReference type="Gramene" id="rna-gnl|WGS:NBSK|LSAT_5X126080_mrna">
    <property type="protein sequence ID" value="cds-PLY91311.1"/>
    <property type="gene ID" value="gene-LSAT_5X126080"/>
</dbReference>
<dbReference type="EMBL" id="NBSK02000005">
    <property type="protein sequence ID" value="KAJ0206337.1"/>
    <property type="molecule type" value="Genomic_DNA"/>
</dbReference>
<keyword evidence="2" id="KW-0472">Membrane</keyword>
<dbReference type="InterPro" id="IPR044804">
    <property type="entry name" value="Ribosomal_eL20z-like"/>
</dbReference>
<sequence>MSEPGKDGNQQYYQHHQDQQQPPPPHEYGTFQGVQNYPPPPPVIGFPQPVPPPGSSGGPSVNPYVHGYQAVPGYAVAEGRPVTVREGRLPCCGIGIGWLLFIAGFFFAMIPWYVGAFVLLCAGYDEREKPGYVACVIAAIIGTIAVISGVANI</sequence>
<accession>A0A9R1VK93</accession>
<keyword evidence="2" id="KW-0812">Transmembrane</keyword>
<dbReference type="AlphaFoldDB" id="A0A9R1VK93"/>
<feature type="transmembrane region" description="Helical" evidence="2">
    <location>
        <begin position="132"/>
        <end position="151"/>
    </location>
</feature>
<reference evidence="3 4" key="1">
    <citation type="journal article" date="2017" name="Nat. Commun.">
        <title>Genome assembly with in vitro proximity ligation data and whole-genome triplication in lettuce.</title>
        <authorList>
            <person name="Reyes-Chin-Wo S."/>
            <person name="Wang Z."/>
            <person name="Yang X."/>
            <person name="Kozik A."/>
            <person name="Arikit S."/>
            <person name="Song C."/>
            <person name="Xia L."/>
            <person name="Froenicke L."/>
            <person name="Lavelle D.O."/>
            <person name="Truco M.J."/>
            <person name="Xia R."/>
            <person name="Zhu S."/>
            <person name="Xu C."/>
            <person name="Xu H."/>
            <person name="Xu X."/>
            <person name="Cox K."/>
            <person name="Korf I."/>
            <person name="Meyers B.C."/>
            <person name="Michelmore R.W."/>
        </authorList>
    </citation>
    <scope>NUCLEOTIDE SEQUENCE [LARGE SCALE GENOMIC DNA]</scope>
    <source>
        <strain evidence="4">cv. Salinas</strain>
        <tissue evidence="3">Seedlings</tissue>
    </source>
</reference>
<dbReference type="PANTHER" id="PTHR46631:SF4">
    <property type="entry name" value="OS06G0359400 PROTEIN"/>
    <property type="match status" value="1"/>
</dbReference>
<evidence type="ECO:0000313" key="3">
    <source>
        <dbReference type="EMBL" id="KAJ0206337.1"/>
    </source>
</evidence>
<proteinExistence type="predicted"/>
<feature type="transmembrane region" description="Helical" evidence="2">
    <location>
        <begin position="98"/>
        <end position="120"/>
    </location>
</feature>
<dbReference type="Proteomes" id="UP000235145">
    <property type="component" value="Unassembled WGS sequence"/>
</dbReference>
<comment type="caution">
    <text evidence="3">The sequence shown here is derived from an EMBL/GenBank/DDBJ whole genome shotgun (WGS) entry which is preliminary data.</text>
</comment>
<feature type="region of interest" description="Disordered" evidence="1">
    <location>
        <begin position="1"/>
        <end position="58"/>
    </location>
</feature>
<feature type="compositionally biased region" description="Pro residues" evidence="1">
    <location>
        <begin position="37"/>
        <end position="54"/>
    </location>
</feature>
<evidence type="ECO:0000256" key="2">
    <source>
        <dbReference type="SAM" id="Phobius"/>
    </source>
</evidence>
<evidence type="ECO:0000256" key="1">
    <source>
        <dbReference type="SAM" id="MobiDB-lite"/>
    </source>
</evidence>
<name>A0A9R1VK93_LACSA</name>
<evidence type="ECO:0008006" key="5">
    <source>
        <dbReference type="Google" id="ProtNLM"/>
    </source>
</evidence>
<keyword evidence="2" id="KW-1133">Transmembrane helix</keyword>
<gene>
    <name evidence="3" type="ORF">LSAT_V11C500274020</name>
</gene>
<protein>
    <recommendedName>
        <fullName evidence="5">60S ribosomal protein L18a-like protein</fullName>
    </recommendedName>
</protein>
<dbReference type="OrthoDB" id="1304551at2759"/>
<evidence type="ECO:0000313" key="4">
    <source>
        <dbReference type="Proteomes" id="UP000235145"/>
    </source>
</evidence>
<keyword evidence="4" id="KW-1185">Reference proteome</keyword>
<organism evidence="3 4">
    <name type="scientific">Lactuca sativa</name>
    <name type="common">Garden lettuce</name>
    <dbReference type="NCBI Taxonomy" id="4236"/>
    <lineage>
        <taxon>Eukaryota</taxon>
        <taxon>Viridiplantae</taxon>
        <taxon>Streptophyta</taxon>
        <taxon>Embryophyta</taxon>
        <taxon>Tracheophyta</taxon>
        <taxon>Spermatophyta</taxon>
        <taxon>Magnoliopsida</taxon>
        <taxon>eudicotyledons</taxon>
        <taxon>Gunneridae</taxon>
        <taxon>Pentapetalae</taxon>
        <taxon>asterids</taxon>
        <taxon>campanulids</taxon>
        <taxon>Asterales</taxon>
        <taxon>Asteraceae</taxon>
        <taxon>Cichorioideae</taxon>
        <taxon>Cichorieae</taxon>
        <taxon>Lactucinae</taxon>
        <taxon>Lactuca</taxon>
    </lineage>
</organism>
<dbReference type="PANTHER" id="PTHR46631">
    <property type="entry name" value="60S RIBOSOMAL PROTEIN L18A-LIKE"/>
    <property type="match status" value="1"/>
</dbReference>